<proteinExistence type="predicted"/>
<sequence length="190" mass="21605">MTVEEVAEVTAHHRSTWCRCGKSRNGCTCRSPMDDLSVVALINQGYGLTDIGMMFGVSRERVRQIAMRQGRKTAGSLPRVWDDKLNRFRVITRKERDTRRRLIRRALHHRTVRQRREVRRVHELTTLKALAKQLGRVPVFQELVTAVGKSVAGISLDWGKDRKKPGGYGVAMARLYRTAGFEVRGVGYSG</sequence>
<gene>
    <name evidence="1" type="ORF">LCGC14_2215670</name>
</gene>
<reference evidence="1" key="1">
    <citation type="journal article" date="2015" name="Nature">
        <title>Complex archaea that bridge the gap between prokaryotes and eukaryotes.</title>
        <authorList>
            <person name="Spang A."/>
            <person name="Saw J.H."/>
            <person name="Jorgensen S.L."/>
            <person name="Zaremba-Niedzwiedzka K."/>
            <person name="Martijn J."/>
            <person name="Lind A.E."/>
            <person name="van Eijk R."/>
            <person name="Schleper C."/>
            <person name="Guy L."/>
            <person name="Ettema T.J."/>
        </authorList>
    </citation>
    <scope>NUCLEOTIDE SEQUENCE</scope>
</reference>
<dbReference type="Gene3D" id="1.10.10.10">
    <property type="entry name" value="Winged helix-like DNA-binding domain superfamily/Winged helix DNA-binding domain"/>
    <property type="match status" value="1"/>
</dbReference>
<dbReference type="AlphaFoldDB" id="A0A0F9DCF0"/>
<dbReference type="EMBL" id="LAZR01029500">
    <property type="protein sequence ID" value="KKL59408.1"/>
    <property type="molecule type" value="Genomic_DNA"/>
</dbReference>
<comment type="caution">
    <text evidence="1">The sequence shown here is derived from an EMBL/GenBank/DDBJ whole genome shotgun (WGS) entry which is preliminary data.</text>
</comment>
<name>A0A0F9DCF0_9ZZZZ</name>
<feature type="non-terminal residue" evidence="1">
    <location>
        <position position="190"/>
    </location>
</feature>
<dbReference type="InterPro" id="IPR036388">
    <property type="entry name" value="WH-like_DNA-bd_sf"/>
</dbReference>
<accession>A0A0F9DCF0</accession>
<evidence type="ECO:0000313" key="1">
    <source>
        <dbReference type="EMBL" id="KKL59408.1"/>
    </source>
</evidence>
<protein>
    <submittedName>
        <fullName evidence="1">Uncharacterized protein</fullName>
    </submittedName>
</protein>
<organism evidence="1">
    <name type="scientific">marine sediment metagenome</name>
    <dbReference type="NCBI Taxonomy" id="412755"/>
    <lineage>
        <taxon>unclassified sequences</taxon>
        <taxon>metagenomes</taxon>
        <taxon>ecological metagenomes</taxon>
    </lineage>
</organism>